<dbReference type="GO" id="GO:0003676">
    <property type="term" value="F:nucleic acid binding"/>
    <property type="evidence" value="ECO:0007669"/>
    <property type="project" value="InterPro"/>
</dbReference>
<dbReference type="Proteomes" id="UP001188597">
    <property type="component" value="Unassembled WGS sequence"/>
</dbReference>
<evidence type="ECO:0000313" key="2">
    <source>
        <dbReference type="EMBL" id="KAK3005454.1"/>
    </source>
</evidence>
<dbReference type="EMBL" id="JAVXUP010002128">
    <property type="protein sequence ID" value="KAK3005454.1"/>
    <property type="molecule type" value="Genomic_DNA"/>
</dbReference>
<proteinExistence type="predicted"/>
<comment type="caution">
    <text evidence="2">The sequence shown here is derived from an EMBL/GenBank/DDBJ whole genome shotgun (WGS) entry which is preliminary data.</text>
</comment>
<dbReference type="Pfam" id="PF13456">
    <property type="entry name" value="RVT_3"/>
    <property type="match status" value="1"/>
</dbReference>
<sequence>MSQGVIHVIIETHHSKLARTPPLSRAITLNDNAVQKQSIFKYDLTDIPHLRIIPKEGPFGRQSLNLVPKECLPRGGFLISFIQESLGNMNALLDKANKYIQVENTWKLIKDDKKGMAMSDAPRRHELLSFIDVYSGYNQIMHSSLSMDSTVIRAEFHVKDLKKTFDKIKLNPLKCTFGVVRGNFLASMVSQCGIEANPEKIKIKIFGFYTLMALQHLAAAAQGSSSSVRRNLSSSMIFALVFQASINEAEYEALLEGIRLANALKVDSLSVYNDSQLVVNHVLGEYEARDETKVQYLHLVKALAARFKNLTICHVPRDQNAQADSLSRLASMDVFEFPHNLH</sequence>
<dbReference type="SUPFAM" id="SSF53098">
    <property type="entry name" value="Ribonuclease H-like"/>
    <property type="match status" value="1"/>
</dbReference>
<evidence type="ECO:0000259" key="1">
    <source>
        <dbReference type="Pfam" id="PF13456"/>
    </source>
</evidence>
<protein>
    <recommendedName>
        <fullName evidence="1">RNase H type-1 domain-containing protein</fullName>
    </recommendedName>
</protein>
<dbReference type="PANTHER" id="PTHR48475:SF2">
    <property type="entry name" value="RIBONUCLEASE H"/>
    <property type="match status" value="1"/>
</dbReference>
<dbReference type="AlphaFoldDB" id="A0AA88VE02"/>
<dbReference type="CDD" id="cd09279">
    <property type="entry name" value="RNase_HI_like"/>
    <property type="match status" value="1"/>
</dbReference>
<dbReference type="InterPro" id="IPR036397">
    <property type="entry name" value="RNaseH_sf"/>
</dbReference>
<feature type="domain" description="RNase H type-1" evidence="1">
    <location>
        <begin position="244"/>
        <end position="329"/>
    </location>
</feature>
<accession>A0AA88VE02</accession>
<name>A0AA88VE02_9ASTE</name>
<dbReference type="InterPro" id="IPR012337">
    <property type="entry name" value="RNaseH-like_sf"/>
</dbReference>
<dbReference type="InterPro" id="IPR002156">
    <property type="entry name" value="RNaseH_domain"/>
</dbReference>
<reference evidence="2" key="1">
    <citation type="submission" date="2022-12" db="EMBL/GenBank/DDBJ databases">
        <title>Draft genome assemblies for two species of Escallonia (Escalloniales).</title>
        <authorList>
            <person name="Chanderbali A."/>
            <person name="Dervinis C."/>
            <person name="Anghel I."/>
            <person name="Soltis D."/>
            <person name="Soltis P."/>
            <person name="Zapata F."/>
        </authorList>
    </citation>
    <scope>NUCLEOTIDE SEQUENCE</scope>
    <source>
        <strain evidence="2">UCBG64.0493</strain>
        <tissue evidence="2">Leaf</tissue>
    </source>
</reference>
<keyword evidence="3" id="KW-1185">Reference proteome</keyword>
<organism evidence="2 3">
    <name type="scientific">Escallonia herrerae</name>
    <dbReference type="NCBI Taxonomy" id="1293975"/>
    <lineage>
        <taxon>Eukaryota</taxon>
        <taxon>Viridiplantae</taxon>
        <taxon>Streptophyta</taxon>
        <taxon>Embryophyta</taxon>
        <taxon>Tracheophyta</taxon>
        <taxon>Spermatophyta</taxon>
        <taxon>Magnoliopsida</taxon>
        <taxon>eudicotyledons</taxon>
        <taxon>Gunneridae</taxon>
        <taxon>Pentapetalae</taxon>
        <taxon>asterids</taxon>
        <taxon>campanulids</taxon>
        <taxon>Escalloniales</taxon>
        <taxon>Escalloniaceae</taxon>
        <taxon>Escallonia</taxon>
    </lineage>
</organism>
<dbReference type="Gene3D" id="3.30.420.10">
    <property type="entry name" value="Ribonuclease H-like superfamily/Ribonuclease H"/>
    <property type="match status" value="1"/>
</dbReference>
<gene>
    <name evidence="2" type="ORF">RJ639_016112</name>
</gene>
<evidence type="ECO:0000313" key="3">
    <source>
        <dbReference type="Proteomes" id="UP001188597"/>
    </source>
</evidence>
<dbReference type="PANTHER" id="PTHR48475">
    <property type="entry name" value="RIBONUCLEASE H"/>
    <property type="match status" value="1"/>
</dbReference>
<dbReference type="GO" id="GO:0004523">
    <property type="term" value="F:RNA-DNA hybrid ribonuclease activity"/>
    <property type="evidence" value="ECO:0007669"/>
    <property type="project" value="InterPro"/>
</dbReference>